<dbReference type="PATRIC" id="fig|1400520.3.peg.3203"/>
<dbReference type="Pfam" id="PF20737">
    <property type="entry name" value="Glyco_hydro127C"/>
    <property type="match status" value="1"/>
</dbReference>
<dbReference type="OrthoDB" id="9757939at2"/>
<dbReference type="SUPFAM" id="SSF48208">
    <property type="entry name" value="Six-hairpin glycosidases"/>
    <property type="match status" value="1"/>
</dbReference>
<feature type="domain" description="Non-reducing end beta-L-arabinofuranosidase-like GH127 C-terminal" evidence="3">
    <location>
        <begin position="534"/>
        <end position="637"/>
    </location>
</feature>
<dbReference type="InterPro" id="IPR049049">
    <property type="entry name" value="Beta-AFase-like_GH127_C"/>
</dbReference>
<dbReference type="eggNOG" id="COG3533">
    <property type="taxonomic scope" value="Bacteria"/>
</dbReference>
<dbReference type="Pfam" id="PF20736">
    <property type="entry name" value="Glyco_hydro127M"/>
    <property type="match status" value="1"/>
</dbReference>
<comment type="caution">
    <text evidence="4">The sequence shown here is derived from an EMBL/GenBank/DDBJ whole genome shotgun (WGS) entry which is preliminary data.</text>
</comment>
<dbReference type="InterPro" id="IPR049174">
    <property type="entry name" value="Beta-AFase-like"/>
</dbReference>
<dbReference type="EMBL" id="AWWK01000092">
    <property type="protein sequence ID" value="ETY72696.1"/>
    <property type="molecule type" value="Genomic_DNA"/>
</dbReference>
<reference evidence="4 5" key="1">
    <citation type="journal article" date="2014" name="Genome Announc.">
        <title>Genome Sequence of Lactobacillus fabifermentans Strain T30PCM01, Isolated from Fermenting Grape Marc.</title>
        <authorList>
            <person name="Treu L."/>
            <person name="Vendramin V."/>
            <person name="Bovo B."/>
            <person name="Giacomini A."/>
            <person name="Corich V."/>
            <person name="Campanaro S."/>
        </authorList>
    </citation>
    <scope>NUCLEOTIDE SEQUENCE [LARGE SCALE GENOMIC DNA]</scope>
    <source>
        <strain evidence="4 5">T30PCM01</strain>
    </source>
</reference>
<dbReference type="AlphaFoldDB" id="W6T400"/>
<dbReference type="InterPro" id="IPR049046">
    <property type="entry name" value="Beta-AFase-like_GH127_middle"/>
</dbReference>
<dbReference type="InterPro" id="IPR012878">
    <property type="entry name" value="Beta-AFase-like_GH127_cat"/>
</dbReference>
<dbReference type="InterPro" id="IPR008928">
    <property type="entry name" value="6-hairpin_glycosidase_sf"/>
</dbReference>
<evidence type="ECO:0000313" key="5">
    <source>
        <dbReference type="Proteomes" id="UP000019247"/>
    </source>
</evidence>
<dbReference type="Pfam" id="PF07944">
    <property type="entry name" value="Beta-AFase-like_GH127_cat"/>
    <property type="match status" value="1"/>
</dbReference>
<accession>W6T400</accession>
<dbReference type="PANTHER" id="PTHR43465">
    <property type="entry name" value="DUF1680 DOMAIN PROTEIN (AFU_ORTHOLOGUE AFUA_1G08910)"/>
    <property type="match status" value="1"/>
</dbReference>
<organism evidence="4 5">
    <name type="scientific">Lactiplantibacillus fabifermentans T30PCM01</name>
    <dbReference type="NCBI Taxonomy" id="1400520"/>
    <lineage>
        <taxon>Bacteria</taxon>
        <taxon>Bacillati</taxon>
        <taxon>Bacillota</taxon>
        <taxon>Bacilli</taxon>
        <taxon>Lactobacillales</taxon>
        <taxon>Lactobacillaceae</taxon>
        <taxon>Lactiplantibacillus</taxon>
    </lineage>
</organism>
<dbReference type="STRING" id="1400520.LFAB_16305"/>
<name>W6T400_9LACO</name>
<dbReference type="PANTHER" id="PTHR43465:SF2">
    <property type="entry name" value="DUF1680 DOMAIN PROTEIN (AFU_ORTHOLOGUE AFUA_1G08910)"/>
    <property type="match status" value="1"/>
</dbReference>
<proteinExistence type="predicted"/>
<gene>
    <name evidence="4" type="ORF">LFAB_16305</name>
</gene>
<sequence length="641" mass="72602">MEAKQITIDDSFWNYYRDLVKNVMIPYQWGVLNDEIEITASETTSYYAKEKSHALRNLRIVAGQERGHFHGQWFQDSDVYKWLEAAAYVLGYATDASLTSKVNQVVDLIGQAQQADGYLDTYFQLVEPDRKLKHIAKSHELYCMGHYIEAGCAVYQVLGNTKALKIAIKMADFIDAHFGPEPEKLHGYPGHPEIELALMKLADITKESRYLNLAKYMIDTRGTQPNFFSQQLKSTAIKEEAYWGGSEPDLGYFQADVPVREIKMAEGHAVRMVYLLTGMAHVARKTHDQSLIAACERLYQDIVNRQMYVTGGVGATANGEAFTFDYDLPNDTAYAETCAACGMVFFTKQMLENHAESRYADIMERELFNSTLSGMALDGQHFFYVNPLEVDPVACKLDPNKHHVLPTRPKWLACACCPPNLARLLSSLDQYIYTVNEKTLYVNQFIGSQITLDNGVKLTQSGNYPWSGEITFNIEANEATVVNIGIRIPDWCHGDYKLTNDGELLPFVMENGYAMLKMTVKQSMEWQLSITIRPQQVRANPLVRADIDKVAIQNGPLIYCLEQTDNCEHLPWLTLASTAQFTRTMDDTDFSIPIARLSTTGQQRSTVKNGHAKPINLDFIPYFAWGNREVGEMLVWMDQQA</sequence>
<dbReference type="HOGENOM" id="CLU_013148_1_0_9"/>
<dbReference type="GO" id="GO:0005975">
    <property type="term" value="P:carbohydrate metabolic process"/>
    <property type="evidence" value="ECO:0007669"/>
    <property type="project" value="InterPro"/>
</dbReference>
<dbReference type="Proteomes" id="UP000019247">
    <property type="component" value="Unassembled WGS sequence"/>
</dbReference>
<keyword evidence="4" id="KW-0378">Hydrolase</keyword>
<dbReference type="RefSeq" id="WP_033614801.1">
    <property type="nucleotide sequence ID" value="NZ_KK036538.1"/>
</dbReference>
<evidence type="ECO:0000259" key="3">
    <source>
        <dbReference type="Pfam" id="PF20737"/>
    </source>
</evidence>
<evidence type="ECO:0000259" key="1">
    <source>
        <dbReference type="Pfam" id="PF07944"/>
    </source>
</evidence>
<feature type="domain" description="Non-reducing end beta-L-arabinofuranosidase-like GH127 catalytic" evidence="1">
    <location>
        <begin position="6"/>
        <end position="429"/>
    </location>
</feature>
<evidence type="ECO:0000259" key="2">
    <source>
        <dbReference type="Pfam" id="PF20736"/>
    </source>
</evidence>
<dbReference type="GO" id="GO:0016787">
    <property type="term" value="F:hydrolase activity"/>
    <property type="evidence" value="ECO:0007669"/>
    <property type="project" value="UniProtKB-KW"/>
</dbReference>
<protein>
    <submittedName>
        <fullName evidence="4">Glycosyl hydrolase</fullName>
    </submittedName>
</protein>
<feature type="domain" description="Non-reducing end beta-L-arabinofuranosidase-like GH127 middle" evidence="2">
    <location>
        <begin position="439"/>
        <end position="525"/>
    </location>
</feature>
<evidence type="ECO:0000313" key="4">
    <source>
        <dbReference type="EMBL" id="ETY72696.1"/>
    </source>
</evidence>